<dbReference type="Gene3D" id="2.20.70.70">
    <property type="match status" value="1"/>
</dbReference>
<dbReference type="InterPro" id="IPR005311">
    <property type="entry name" value="PBP_dimer"/>
</dbReference>
<evidence type="ECO:0000313" key="11">
    <source>
        <dbReference type="Proteomes" id="UP000006316"/>
    </source>
</evidence>
<dbReference type="InterPro" id="IPR012338">
    <property type="entry name" value="Beta-lactam/transpept-like"/>
</dbReference>
<feature type="domain" description="PASTA" evidence="9">
    <location>
        <begin position="672"/>
        <end position="726"/>
    </location>
</feature>
<dbReference type="CDD" id="cd06576">
    <property type="entry name" value="PASTA_Pbp2x-like_1"/>
    <property type="match status" value="1"/>
</dbReference>
<dbReference type="OrthoDB" id="9804124at2"/>
<gene>
    <name evidence="10" type="ORF">BABA_16337</name>
</gene>
<dbReference type="Pfam" id="PF00905">
    <property type="entry name" value="Transpeptidase"/>
    <property type="match status" value="1"/>
</dbReference>
<dbReference type="GO" id="GO:0009252">
    <property type="term" value="P:peptidoglycan biosynthetic process"/>
    <property type="evidence" value="ECO:0007669"/>
    <property type="project" value="UniProtKB-UniPathway"/>
</dbReference>
<dbReference type="GO" id="GO:0005886">
    <property type="term" value="C:plasma membrane"/>
    <property type="evidence" value="ECO:0007669"/>
    <property type="project" value="TreeGrafter"/>
</dbReference>
<evidence type="ECO:0000256" key="2">
    <source>
        <dbReference type="ARBA" id="ARBA00004752"/>
    </source>
</evidence>
<feature type="region of interest" description="Disordered" evidence="7">
    <location>
        <begin position="735"/>
        <end position="755"/>
    </location>
</feature>
<dbReference type="PANTHER" id="PTHR30627:SF26">
    <property type="entry name" value="PENICILLIN-BINDING PROTEIN 2B"/>
    <property type="match status" value="1"/>
</dbReference>
<dbReference type="SUPFAM" id="SSF54184">
    <property type="entry name" value="Penicillin-binding protein 2x (pbp-2x), c-terminal domain"/>
    <property type="match status" value="2"/>
</dbReference>
<dbReference type="GO" id="GO:0071555">
    <property type="term" value="P:cell wall organization"/>
    <property type="evidence" value="ECO:0007669"/>
    <property type="project" value="TreeGrafter"/>
</dbReference>
<comment type="pathway">
    <text evidence="2">Cell wall biogenesis; peptidoglycan biosynthesis.</text>
</comment>
<evidence type="ECO:0000256" key="1">
    <source>
        <dbReference type="ARBA" id="ARBA00004370"/>
    </source>
</evidence>
<dbReference type="eggNOG" id="COG0768">
    <property type="taxonomic scope" value="Bacteria"/>
</dbReference>
<keyword evidence="8" id="KW-1133">Transmembrane helix</keyword>
<reference evidence="10 11" key="1">
    <citation type="journal article" date="2012" name="Front. Microbiol.">
        <title>Redundancy and modularity in membrane-associated dissimilatory nitrate reduction in Bacillus.</title>
        <authorList>
            <person name="Heylen K."/>
            <person name="Keltjens J."/>
        </authorList>
    </citation>
    <scope>NUCLEOTIDE SEQUENCE [LARGE SCALE GENOMIC DNA]</scope>
    <source>
        <strain evidence="11">LMG 21833T</strain>
    </source>
</reference>
<evidence type="ECO:0000256" key="4">
    <source>
        <dbReference type="ARBA" id="ARBA00012448"/>
    </source>
</evidence>
<evidence type="ECO:0000256" key="7">
    <source>
        <dbReference type="SAM" id="MobiDB-lite"/>
    </source>
</evidence>
<sequence length="755" mass="83347">MNKKQPYMNVGAAILFAIFGLLFFVLICRYFTIQISGEVSGQPLAAKAQQKYGQKGTLQANRGIILDRNGELVAEDTASYTLIAILDKKMTTNPKKPKHVKDISKTAQELSKYIKMDETEINKILTKGKENKRFQVEFGKAGRDISYDTKKKIEDLELPGITFSRDSKRFYPNGIFASHLIGYADRVKNKDESYVIQKDGTYLTEGKMGIEKAFNDELTGKNGKINYESDLWGYILPDGKQKISPAQDGDDIYLTIDQKIQAFLEDAMDNVVKEYKPKKIIAVVADPKTGEILAMGQRPSFHPKTKEGIEKSWHNEAIETSFEPGSTMKIFTLAAAIQENKFDPNETYQSGSYRVTDKDKAIHDHNGSGWGTITYLEGVQRSSNVAFAKIAKEKLGFETFREYLTKFGFDKPTGIELPDETSGKIQYTYPSEKITTSYGQGTAITPIQQIQAATAIANNGKMLKPHVVKKIVNHNTGETVKEESPEVVSTPISAETAKQVRDILETVVTSPKGTGGRYKIEGYSVAGKTGTANIPGPGGYLSGVNNYMFSFLGMAPKDDPKLIVYVAVQQPELEGLDAGQGAIPVSAIFNPVMKNSLHYLNIQPSMLEKAVVNKLANLKGQAADEAEKNLKEKGYETVVLGSGTKVIGQLPKAGTTVLEGEKVIIQTDGELTAPDMTGWSLRDVMKLATMAELKLNSKGKGYVSQQNITPNTILQRGDFLIVDLKTPEEKWDIEKKAAQDENGKTKEEQVDKVQD</sequence>
<dbReference type="InterPro" id="IPR001460">
    <property type="entry name" value="PCN-bd_Tpept"/>
</dbReference>
<feature type="domain" description="PASTA" evidence="9">
    <location>
        <begin position="609"/>
        <end position="669"/>
    </location>
</feature>
<evidence type="ECO:0000313" key="10">
    <source>
        <dbReference type="EMBL" id="EKN66334.1"/>
    </source>
</evidence>
<dbReference type="PATRIC" id="fig|1117379.3.peg.3391"/>
<dbReference type="Gene3D" id="3.40.710.10">
    <property type="entry name" value="DD-peptidase/beta-lactamase superfamily"/>
    <property type="match status" value="1"/>
</dbReference>
<dbReference type="InterPro" id="IPR005543">
    <property type="entry name" value="PASTA_dom"/>
</dbReference>
<keyword evidence="11" id="KW-1185">Reference proteome</keyword>
<dbReference type="InterPro" id="IPR050515">
    <property type="entry name" value="Beta-lactam/transpept"/>
</dbReference>
<name>K6DDD0_9BACI</name>
<dbReference type="Proteomes" id="UP000006316">
    <property type="component" value="Unassembled WGS sequence"/>
</dbReference>
<accession>K6DDD0</accession>
<dbReference type="EMBL" id="AJLS01000118">
    <property type="protein sequence ID" value="EKN66334.1"/>
    <property type="molecule type" value="Genomic_DNA"/>
</dbReference>
<evidence type="ECO:0000256" key="5">
    <source>
        <dbReference type="ARBA" id="ARBA00023136"/>
    </source>
</evidence>
<dbReference type="PROSITE" id="PS51178">
    <property type="entry name" value="PASTA"/>
    <property type="match status" value="2"/>
</dbReference>
<evidence type="ECO:0000256" key="6">
    <source>
        <dbReference type="ARBA" id="ARBA00034000"/>
    </source>
</evidence>
<comment type="similarity">
    <text evidence="3">Belongs to the transpeptidase family.</text>
</comment>
<protein>
    <recommendedName>
        <fullName evidence="4">serine-type D-Ala-D-Ala carboxypeptidase</fullName>
        <ecNumber evidence="4">3.4.16.4</ecNumber>
    </recommendedName>
</protein>
<dbReference type="InterPro" id="IPR036138">
    <property type="entry name" value="PBP_dimer_sf"/>
</dbReference>
<comment type="caution">
    <text evidence="10">The sequence shown here is derived from an EMBL/GenBank/DDBJ whole genome shotgun (WGS) entry which is preliminary data.</text>
</comment>
<dbReference type="EC" id="3.4.16.4" evidence="4"/>
<comment type="catalytic activity">
    <reaction evidence="6">
        <text>Preferential cleavage: (Ac)2-L-Lys-D-Ala-|-D-Ala. Also transpeptidation of peptidyl-alanyl moieties that are N-acyl substituents of D-alanine.</text>
        <dbReference type="EC" id="3.4.16.4"/>
    </reaction>
</comment>
<dbReference type="Pfam" id="PF03793">
    <property type="entry name" value="PASTA"/>
    <property type="match status" value="2"/>
</dbReference>
<dbReference type="RefSeq" id="WP_007086263.1">
    <property type="nucleotide sequence ID" value="NZ_AJLS01000118.1"/>
</dbReference>
<dbReference type="CDD" id="cd06575">
    <property type="entry name" value="PASTA_Pbp2x-like_2"/>
    <property type="match status" value="1"/>
</dbReference>
<evidence type="ECO:0000256" key="8">
    <source>
        <dbReference type="SAM" id="Phobius"/>
    </source>
</evidence>
<dbReference type="SMART" id="SM00740">
    <property type="entry name" value="PASTA"/>
    <property type="match status" value="2"/>
</dbReference>
<dbReference type="Gene3D" id="3.90.1310.10">
    <property type="entry name" value="Penicillin-binding protein 2a (Domain 2)"/>
    <property type="match status" value="1"/>
</dbReference>
<keyword evidence="5 8" id="KW-0472">Membrane</keyword>
<dbReference type="SUPFAM" id="SSF56601">
    <property type="entry name" value="beta-lactamase/transpeptidase-like"/>
    <property type="match status" value="1"/>
</dbReference>
<evidence type="ECO:0000256" key="3">
    <source>
        <dbReference type="ARBA" id="ARBA00007171"/>
    </source>
</evidence>
<evidence type="ECO:0000259" key="9">
    <source>
        <dbReference type="PROSITE" id="PS51178"/>
    </source>
</evidence>
<proteinExistence type="inferred from homology"/>
<organism evidence="10 11">
    <name type="scientific">Neobacillus bataviensis LMG 21833</name>
    <dbReference type="NCBI Taxonomy" id="1117379"/>
    <lineage>
        <taxon>Bacteria</taxon>
        <taxon>Bacillati</taxon>
        <taxon>Bacillota</taxon>
        <taxon>Bacilli</taxon>
        <taxon>Bacillales</taxon>
        <taxon>Bacillaceae</taxon>
        <taxon>Neobacillus</taxon>
    </lineage>
</organism>
<feature type="transmembrane region" description="Helical" evidence="8">
    <location>
        <begin position="12"/>
        <end position="32"/>
    </location>
</feature>
<comment type="subcellular location">
    <subcellularLocation>
        <location evidence="1">Membrane</location>
    </subcellularLocation>
</comment>
<dbReference type="Pfam" id="PF03717">
    <property type="entry name" value="PBP_dimer"/>
    <property type="match status" value="1"/>
</dbReference>
<dbReference type="GO" id="GO:0016740">
    <property type="term" value="F:transferase activity"/>
    <property type="evidence" value="ECO:0007669"/>
    <property type="project" value="UniProtKB-KW"/>
</dbReference>
<dbReference type="STRING" id="1117379.BABA_16337"/>
<dbReference type="FunFam" id="3.40.710.10:FF:000026">
    <property type="entry name" value="Penicillin-binding protein 1"/>
    <property type="match status" value="1"/>
</dbReference>
<dbReference type="GO" id="GO:0009002">
    <property type="term" value="F:serine-type D-Ala-D-Ala carboxypeptidase activity"/>
    <property type="evidence" value="ECO:0007669"/>
    <property type="project" value="UniProtKB-EC"/>
</dbReference>
<keyword evidence="8" id="KW-0812">Transmembrane</keyword>
<dbReference type="AlphaFoldDB" id="K6DDD0"/>
<dbReference type="PANTHER" id="PTHR30627">
    <property type="entry name" value="PEPTIDOGLYCAN D,D-TRANSPEPTIDASE"/>
    <property type="match status" value="1"/>
</dbReference>
<dbReference type="SUPFAM" id="SSF56519">
    <property type="entry name" value="Penicillin binding protein dimerisation domain"/>
    <property type="match status" value="1"/>
</dbReference>
<dbReference type="UniPathway" id="UPA00219"/>
<keyword evidence="10" id="KW-0808">Transferase</keyword>
<dbReference type="Gene3D" id="3.30.70.2110">
    <property type="match status" value="1"/>
</dbReference>
<dbReference type="GO" id="GO:0008658">
    <property type="term" value="F:penicillin binding"/>
    <property type="evidence" value="ECO:0007669"/>
    <property type="project" value="InterPro"/>
</dbReference>